<dbReference type="Pfam" id="PF04542">
    <property type="entry name" value="Sigma70_r2"/>
    <property type="match status" value="1"/>
</dbReference>
<dbReference type="PANTHER" id="PTHR43133">
    <property type="entry name" value="RNA POLYMERASE ECF-TYPE SIGMA FACTO"/>
    <property type="match status" value="1"/>
</dbReference>
<dbReference type="RefSeq" id="WP_369327763.1">
    <property type="nucleotide sequence ID" value="NZ_JAULBC010000001.1"/>
</dbReference>
<dbReference type="InterPro" id="IPR007627">
    <property type="entry name" value="RNA_pol_sigma70_r2"/>
</dbReference>
<dbReference type="InterPro" id="IPR036388">
    <property type="entry name" value="WH-like_DNA-bd_sf"/>
</dbReference>
<dbReference type="InterPro" id="IPR013249">
    <property type="entry name" value="RNA_pol_sigma70_r4_t2"/>
</dbReference>
<dbReference type="NCBIfam" id="TIGR02937">
    <property type="entry name" value="sigma70-ECF"/>
    <property type="match status" value="1"/>
</dbReference>
<keyword evidence="8" id="KW-1185">Reference proteome</keyword>
<dbReference type="SUPFAM" id="SSF88659">
    <property type="entry name" value="Sigma3 and sigma4 domains of RNA polymerase sigma factors"/>
    <property type="match status" value="1"/>
</dbReference>
<dbReference type="Pfam" id="PF08281">
    <property type="entry name" value="Sigma70_r4_2"/>
    <property type="match status" value="1"/>
</dbReference>
<comment type="caution">
    <text evidence="7">The sequence shown here is derived from an EMBL/GenBank/DDBJ whole genome shotgun (WGS) entry which is preliminary data.</text>
</comment>
<evidence type="ECO:0000259" key="6">
    <source>
        <dbReference type="Pfam" id="PF08281"/>
    </source>
</evidence>
<keyword evidence="3" id="KW-0731">Sigma factor</keyword>
<sequence length="163" mass="19338">MEKIQFSELLLQNATFLKTQALKFTRNAQDADDLQQETLCKALEYRDNYKNGIDLRPWLYVIMRNIFINIYRRKKKSFQPLYTQIENLQLANRLDKSYYIDTYSGTISSQIDKLPDKFKTPFLLHMEGYKYAEIASLLDEPMGTIKSRIFFARQLLQSVLERS</sequence>
<dbReference type="SUPFAM" id="SSF88946">
    <property type="entry name" value="Sigma2 domain of RNA polymerase sigma factors"/>
    <property type="match status" value="1"/>
</dbReference>
<dbReference type="Gene3D" id="1.10.1740.10">
    <property type="match status" value="1"/>
</dbReference>
<feature type="domain" description="RNA polymerase sigma-70 region 2" evidence="5">
    <location>
        <begin position="12"/>
        <end position="76"/>
    </location>
</feature>
<accession>A0ABV3Z919</accession>
<dbReference type="InterPro" id="IPR014284">
    <property type="entry name" value="RNA_pol_sigma-70_dom"/>
</dbReference>
<organism evidence="7 8">
    <name type="scientific">Danxiaibacter flavus</name>
    <dbReference type="NCBI Taxonomy" id="3049108"/>
    <lineage>
        <taxon>Bacteria</taxon>
        <taxon>Pseudomonadati</taxon>
        <taxon>Bacteroidota</taxon>
        <taxon>Chitinophagia</taxon>
        <taxon>Chitinophagales</taxon>
        <taxon>Chitinophagaceae</taxon>
        <taxon>Danxiaibacter</taxon>
    </lineage>
</organism>
<keyword evidence="4" id="KW-0804">Transcription</keyword>
<evidence type="ECO:0000256" key="4">
    <source>
        <dbReference type="ARBA" id="ARBA00023163"/>
    </source>
</evidence>
<dbReference type="Proteomes" id="UP001560573">
    <property type="component" value="Unassembled WGS sequence"/>
</dbReference>
<evidence type="ECO:0000313" key="8">
    <source>
        <dbReference type="Proteomes" id="UP001560573"/>
    </source>
</evidence>
<feature type="domain" description="RNA polymerase sigma factor 70 region 4 type 2" evidence="6">
    <location>
        <begin position="107"/>
        <end position="156"/>
    </location>
</feature>
<dbReference type="InterPro" id="IPR013324">
    <property type="entry name" value="RNA_pol_sigma_r3/r4-like"/>
</dbReference>
<dbReference type="InterPro" id="IPR013325">
    <property type="entry name" value="RNA_pol_sigma_r2"/>
</dbReference>
<protein>
    <submittedName>
        <fullName evidence="7">RNA polymerase sigma factor</fullName>
    </submittedName>
</protein>
<evidence type="ECO:0000259" key="5">
    <source>
        <dbReference type="Pfam" id="PF04542"/>
    </source>
</evidence>
<proteinExistence type="inferred from homology"/>
<evidence type="ECO:0000256" key="3">
    <source>
        <dbReference type="ARBA" id="ARBA00023082"/>
    </source>
</evidence>
<evidence type="ECO:0000313" key="7">
    <source>
        <dbReference type="EMBL" id="MEX6686366.1"/>
    </source>
</evidence>
<dbReference type="InterPro" id="IPR039425">
    <property type="entry name" value="RNA_pol_sigma-70-like"/>
</dbReference>
<evidence type="ECO:0000256" key="2">
    <source>
        <dbReference type="ARBA" id="ARBA00023015"/>
    </source>
</evidence>
<keyword evidence="2" id="KW-0805">Transcription regulation</keyword>
<reference evidence="7 8" key="1">
    <citation type="submission" date="2023-07" db="EMBL/GenBank/DDBJ databases">
        <authorList>
            <person name="Lian W.-H."/>
        </authorList>
    </citation>
    <scope>NUCLEOTIDE SEQUENCE [LARGE SCALE GENOMIC DNA]</scope>
    <source>
        <strain evidence="7 8">SYSU DXS3180</strain>
    </source>
</reference>
<name>A0ABV3Z919_9BACT</name>
<dbReference type="EMBL" id="JAULBC010000001">
    <property type="protein sequence ID" value="MEX6686366.1"/>
    <property type="molecule type" value="Genomic_DNA"/>
</dbReference>
<dbReference type="PANTHER" id="PTHR43133:SF25">
    <property type="entry name" value="RNA POLYMERASE SIGMA FACTOR RFAY-RELATED"/>
    <property type="match status" value="1"/>
</dbReference>
<comment type="similarity">
    <text evidence="1">Belongs to the sigma-70 factor family. ECF subfamily.</text>
</comment>
<evidence type="ECO:0000256" key="1">
    <source>
        <dbReference type="ARBA" id="ARBA00010641"/>
    </source>
</evidence>
<dbReference type="Gene3D" id="1.10.10.10">
    <property type="entry name" value="Winged helix-like DNA-binding domain superfamily/Winged helix DNA-binding domain"/>
    <property type="match status" value="1"/>
</dbReference>
<gene>
    <name evidence="7" type="ORF">QTN47_02615</name>
</gene>